<keyword evidence="3" id="KW-1185">Reference proteome</keyword>
<name>A0A317DVE1_9PROT</name>
<sequence length="95" mass="10347">MKPDTGAAVALTLLQIETMRREIQASMLDTMMTANRQYLEQQLDQDDFIVANEIARLLKETVAMAGDIAAQLRQSTPQGAAPTTKTPRAAQGENA</sequence>
<evidence type="ECO:0000313" key="2">
    <source>
        <dbReference type="EMBL" id="PWR18521.1"/>
    </source>
</evidence>
<dbReference type="AlphaFoldDB" id="A0A317DVE1"/>
<protein>
    <submittedName>
        <fullName evidence="2">Uncharacterized protein</fullName>
    </submittedName>
</protein>
<gene>
    <name evidence="2" type="ORF">DKG74_19080</name>
</gene>
<comment type="caution">
    <text evidence="2">The sequence shown here is derived from an EMBL/GenBank/DDBJ whole genome shotgun (WGS) entry which is preliminary data.</text>
</comment>
<accession>A0A317DVE1</accession>
<dbReference type="OrthoDB" id="9952817at2"/>
<evidence type="ECO:0000313" key="3">
    <source>
        <dbReference type="Proteomes" id="UP000245461"/>
    </source>
</evidence>
<dbReference type="RefSeq" id="WP_109907769.1">
    <property type="nucleotide sequence ID" value="NZ_QGLE01000014.1"/>
</dbReference>
<proteinExistence type="predicted"/>
<feature type="region of interest" description="Disordered" evidence="1">
    <location>
        <begin position="72"/>
        <end position="95"/>
    </location>
</feature>
<dbReference type="EMBL" id="QGLE01000014">
    <property type="protein sequence ID" value="PWR18521.1"/>
    <property type="molecule type" value="Genomic_DNA"/>
</dbReference>
<organism evidence="2 3">
    <name type="scientific">Zavarzinia aquatilis</name>
    <dbReference type="NCBI Taxonomy" id="2211142"/>
    <lineage>
        <taxon>Bacteria</taxon>
        <taxon>Pseudomonadati</taxon>
        <taxon>Pseudomonadota</taxon>
        <taxon>Alphaproteobacteria</taxon>
        <taxon>Rhodospirillales</taxon>
        <taxon>Zavarziniaceae</taxon>
        <taxon>Zavarzinia</taxon>
    </lineage>
</organism>
<reference evidence="2 3" key="1">
    <citation type="submission" date="2018-05" db="EMBL/GenBank/DDBJ databases">
        <title>Zavarzinia sp. HR-AS.</title>
        <authorList>
            <person name="Lee Y."/>
            <person name="Jeon C.O."/>
        </authorList>
    </citation>
    <scope>NUCLEOTIDE SEQUENCE [LARGE SCALE GENOMIC DNA]</scope>
    <source>
        <strain evidence="2 3">HR-AS</strain>
    </source>
</reference>
<evidence type="ECO:0000256" key="1">
    <source>
        <dbReference type="SAM" id="MobiDB-lite"/>
    </source>
</evidence>
<feature type="compositionally biased region" description="Polar residues" evidence="1">
    <location>
        <begin position="72"/>
        <end position="86"/>
    </location>
</feature>
<dbReference type="Proteomes" id="UP000245461">
    <property type="component" value="Unassembled WGS sequence"/>
</dbReference>